<proteinExistence type="predicted"/>
<feature type="transmembrane region" description="Helical" evidence="1">
    <location>
        <begin position="308"/>
        <end position="326"/>
    </location>
</feature>
<reference evidence="3 4" key="1">
    <citation type="submission" date="2019-04" db="EMBL/GenBank/DDBJ databases">
        <title>genome sequence of strain W3.</title>
        <authorList>
            <person name="Gao J."/>
            <person name="Sun J."/>
        </authorList>
    </citation>
    <scope>NUCLEOTIDE SEQUENCE [LARGE SCALE GENOMIC DNA]</scope>
    <source>
        <strain evidence="3 4">W3</strain>
    </source>
</reference>
<sequence length="369" mass="39080">MYRGRLKRDLDDWVKRGLIDGATAGRLLEDVDRRGPSFSIGSILSMFAAVLIAASLLMLIAANWELIPRLTKVAGIIGLIWIFHIAALVARAQGADRMAAASLVLGAAAFGGAIALIGQLYHLSGDTFSAMFLWFSVTIVSAALFRSGALTVTAGALALATFAGSFESFGWDVGSHGLWAWWPPVGAAAIFGLARWTGADRAKHFGYILLLVWVWWMVILEGGELHALTVAIVATVAFLALAAPGSPLAALHRRLGASASFYFLVMALSGFAYVQGSAMDAASIAVLGILILGLSIAAIALEGRDNGAVRFLAYGAFAAEILYLSYETIDSILGTSAFFLLSGLVVAVLAFVVIRLEKRFSRPVPEVKS</sequence>
<comment type="caution">
    <text evidence="3">The sequence shown here is derived from an EMBL/GenBank/DDBJ whole genome shotgun (WGS) entry which is preliminary data.</text>
</comment>
<dbReference type="RefSeq" id="WP_136540578.1">
    <property type="nucleotide sequence ID" value="NZ_STGU01000005.1"/>
</dbReference>
<gene>
    <name evidence="3" type="ORF">FAA86_11125</name>
</gene>
<dbReference type="Pfam" id="PF09925">
    <property type="entry name" value="DUF2157"/>
    <property type="match status" value="1"/>
</dbReference>
<evidence type="ECO:0000259" key="2">
    <source>
        <dbReference type="Pfam" id="PF09925"/>
    </source>
</evidence>
<keyword evidence="1" id="KW-1133">Transmembrane helix</keyword>
<feature type="transmembrane region" description="Helical" evidence="1">
    <location>
        <begin position="225"/>
        <end position="243"/>
    </location>
</feature>
<evidence type="ECO:0000313" key="3">
    <source>
        <dbReference type="EMBL" id="THV35884.1"/>
    </source>
</evidence>
<feature type="transmembrane region" description="Helical" evidence="1">
    <location>
        <begin position="204"/>
        <end position="219"/>
    </location>
</feature>
<feature type="transmembrane region" description="Helical" evidence="1">
    <location>
        <begin position="70"/>
        <end position="90"/>
    </location>
</feature>
<feature type="transmembrane region" description="Helical" evidence="1">
    <location>
        <begin position="255"/>
        <end position="275"/>
    </location>
</feature>
<feature type="transmembrane region" description="Helical" evidence="1">
    <location>
        <begin position="177"/>
        <end position="197"/>
    </location>
</feature>
<keyword evidence="1" id="KW-0812">Transmembrane</keyword>
<feature type="transmembrane region" description="Helical" evidence="1">
    <location>
        <begin position="152"/>
        <end position="171"/>
    </location>
</feature>
<dbReference type="InterPro" id="IPR018677">
    <property type="entry name" value="DUF2157"/>
</dbReference>
<keyword evidence="1" id="KW-0472">Membrane</keyword>
<feature type="domain" description="DUF2157" evidence="2">
    <location>
        <begin position="11"/>
        <end position="150"/>
    </location>
</feature>
<evidence type="ECO:0000256" key="1">
    <source>
        <dbReference type="SAM" id="Phobius"/>
    </source>
</evidence>
<accession>A0A4S8Q6G8</accession>
<feature type="transmembrane region" description="Helical" evidence="1">
    <location>
        <begin position="127"/>
        <end position="145"/>
    </location>
</feature>
<protein>
    <submittedName>
        <fullName evidence="3">DUF2157 domain-containing protein</fullName>
    </submittedName>
</protein>
<dbReference type="AlphaFoldDB" id="A0A4S8Q6G8"/>
<dbReference type="EMBL" id="STGU01000005">
    <property type="protein sequence ID" value="THV35884.1"/>
    <property type="molecule type" value="Genomic_DNA"/>
</dbReference>
<dbReference type="Proteomes" id="UP000307378">
    <property type="component" value="Unassembled WGS sequence"/>
</dbReference>
<feature type="transmembrane region" description="Helical" evidence="1">
    <location>
        <begin position="102"/>
        <end position="121"/>
    </location>
</feature>
<feature type="transmembrane region" description="Helical" evidence="1">
    <location>
        <begin position="332"/>
        <end position="354"/>
    </location>
</feature>
<feature type="transmembrane region" description="Helical" evidence="1">
    <location>
        <begin position="281"/>
        <end position="301"/>
    </location>
</feature>
<name>A0A4S8Q6G8_9HYPH</name>
<feature type="transmembrane region" description="Helical" evidence="1">
    <location>
        <begin position="43"/>
        <end position="64"/>
    </location>
</feature>
<organism evidence="3 4">
    <name type="scientific">Rhizobium rosettiformans W3</name>
    <dbReference type="NCBI Taxonomy" id="538378"/>
    <lineage>
        <taxon>Bacteria</taxon>
        <taxon>Pseudomonadati</taxon>
        <taxon>Pseudomonadota</taxon>
        <taxon>Alphaproteobacteria</taxon>
        <taxon>Hyphomicrobiales</taxon>
        <taxon>Rhizobiaceae</taxon>
        <taxon>Rhizobium/Agrobacterium group</taxon>
        <taxon>Rhizobium</taxon>
    </lineage>
</organism>
<evidence type="ECO:0000313" key="4">
    <source>
        <dbReference type="Proteomes" id="UP000307378"/>
    </source>
</evidence>